<feature type="region of interest" description="Disordered" evidence="1">
    <location>
        <begin position="156"/>
        <end position="180"/>
    </location>
</feature>
<feature type="transmembrane region" description="Helical" evidence="2">
    <location>
        <begin position="127"/>
        <end position="145"/>
    </location>
</feature>
<sequence length="885" mass="97789">MASRIPEQHEQIPPTHRRSHSLQASTLRPAYHSRSHSSTEHHPPSPNSDEQSPPSSDSSLAELHHQKKYHRHHQPSKDHLLTHHLKHPHTHNTHHASRRANAILIAALTITASLSSILLAIATTQLAQLPLATLPILEFLALSLITRLPILNLHIQNPSDPSQPQPPATQSAASSPPSTHPRPYRFAGWRLLLRFTLPTALLSLLSSWARTEIAGRAGCGTWQAFDIYALPIAVLALSRLPSIKQPSPQLVGTVSVLAFTVTLQFYGGARVYPFQIVLGVLSATSQALYLAYLKTWLLSFPQQSPTRALAHSAPLALLMVVLPLLATTVYETLVSRTGPTGVVGRLSMDGAVWLALYLVARLAERLLELWIVARFRSPMAVLLVVPPRNLLSLGLAEAFRVYVGRLGSAQAAVSYLAAIAALVQALPDLARLGTHAALVLRNRCASHPRLLPAIRRRSSTYTDHDADTVVEKSPDQERSSLEHHRPDSRPHIHHHRRHQRDNNDDNNDEDDDEEEEEEDDGYGRQSSPARFRKPFGDGTGYRCLRRRRQKAGWAGLFRVVAFGPLCMLLLLELVWQPPVGVPVAEPSTGTLRKAGSVDLVFSYYNEPLTRFFEAVDHVRRRSVLSLQNPRVVVYVKHPDTSLTTIANVVGADEVVRLPNVGREGGTYLTHILKHYNASLGPLASSDPAVLESPQFGTERLLAAPPVRGLADHTVFMQPEISWHWIAKPRMDLFDPSSTGFLSFGPYLVSVCGQDGLGNGNYERMRDIYTMFYNSFCPPTGQLASYAGQFVVSRRRILANSYTQYGQMRALLEAPTGHWIHREGGWLKWKGATDTGPAEPPTGPRAPFLGHALERSWPVVFGCSDPAVAEACTDDVNDKALCQCSD</sequence>
<feature type="region of interest" description="Disordered" evidence="1">
    <location>
        <begin position="462"/>
        <end position="534"/>
    </location>
</feature>
<proteinExistence type="predicted"/>
<dbReference type="VEuPathDB" id="FungiDB:PTTG_00195"/>
<dbReference type="Proteomes" id="UP000005240">
    <property type="component" value="Unassembled WGS sequence"/>
</dbReference>
<gene>
    <name evidence="3" type="ORF">PTTG_00195</name>
</gene>
<dbReference type="PANTHER" id="PTHR37490">
    <property type="entry name" value="EXPRESSED PROTEIN"/>
    <property type="match status" value="1"/>
</dbReference>
<dbReference type="OrthoDB" id="28755at2759"/>
<name>A0A180GY66_PUCT1</name>
<feature type="compositionally biased region" description="Low complexity" evidence="1">
    <location>
        <begin position="168"/>
        <end position="177"/>
    </location>
</feature>
<evidence type="ECO:0000313" key="4">
    <source>
        <dbReference type="EnsemblFungi" id="PTTG_00195-t43_1-p1"/>
    </source>
</evidence>
<keyword evidence="2" id="KW-0812">Transmembrane</keyword>
<evidence type="ECO:0000256" key="1">
    <source>
        <dbReference type="SAM" id="MobiDB-lite"/>
    </source>
</evidence>
<dbReference type="PANTHER" id="PTHR37490:SF1">
    <property type="entry name" value="GLYCOSYLTRANSFERASE 2-LIKE DOMAIN-CONTAINING PROTEIN"/>
    <property type="match status" value="1"/>
</dbReference>
<evidence type="ECO:0000313" key="5">
    <source>
        <dbReference type="Proteomes" id="UP000005240"/>
    </source>
</evidence>
<protein>
    <submittedName>
        <fullName evidence="3 4">Uncharacterized protein</fullName>
    </submittedName>
</protein>
<feature type="compositionally biased region" description="Acidic residues" evidence="1">
    <location>
        <begin position="504"/>
        <end position="520"/>
    </location>
</feature>
<reference evidence="4" key="4">
    <citation type="submission" date="2025-05" db="UniProtKB">
        <authorList>
            <consortium name="EnsemblFungi"/>
        </authorList>
    </citation>
    <scope>IDENTIFICATION</scope>
    <source>
        <strain evidence="4">isolate 1-1 / race 1 (BBBD)</strain>
    </source>
</reference>
<reference evidence="3" key="1">
    <citation type="submission" date="2009-11" db="EMBL/GenBank/DDBJ databases">
        <authorList>
            <consortium name="The Broad Institute Genome Sequencing Platform"/>
            <person name="Ward D."/>
            <person name="Feldgarden M."/>
            <person name="Earl A."/>
            <person name="Young S.K."/>
            <person name="Zeng Q."/>
            <person name="Koehrsen M."/>
            <person name="Alvarado L."/>
            <person name="Berlin A."/>
            <person name="Bochicchio J."/>
            <person name="Borenstein D."/>
            <person name="Chapman S.B."/>
            <person name="Chen Z."/>
            <person name="Engels R."/>
            <person name="Freedman E."/>
            <person name="Gellesch M."/>
            <person name="Goldberg J."/>
            <person name="Griggs A."/>
            <person name="Gujja S."/>
            <person name="Heilman E."/>
            <person name="Heiman D."/>
            <person name="Hepburn T."/>
            <person name="Howarth C."/>
            <person name="Jen D."/>
            <person name="Larson L."/>
            <person name="Lewis B."/>
            <person name="Mehta T."/>
            <person name="Park D."/>
            <person name="Pearson M."/>
            <person name="Roberts A."/>
            <person name="Saif S."/>
            <person name="Shea T."/>
            <person name="Shenoy N."/>
            <person name="Sisk P."/>
            <person name="Stolte C."/>
            <person name="Sykes S."/>
            <person name="Thomson T."/>
            <person name="Walk T."/>
            <person name="White J."/>
            <person name="Yandava C."/>
            <person name="Izard J."/>
            <person name="Baranova O.V."/>
            <person name="Blanton J.M."/>
            <person name="Tanner A.C."/>
            <person name="Dewhirst F.E."/>
            <person name="Haas B."/>
            <person name="Nusbaum C."/>
            <person name="Birren B."/>
        </authorList>
    </citation>
    <scope>NUCLEOTIDE SEQUENCE [LARGE SCALE GENOMIC DNA]</scope>
    <source>
        <strain evidence="3">1-1 BBBD Race 1</strain>
    </source>
</reference>
<dbReference type="STRING" id="630390.A0A180GY66"/>
<reference evidence="3" key="2">
    <citation type="submission" date="2016-05" db="EMBL/GenBank/DDBJ databases">
        <title>Comparative analysis highlights variable genome content of wheat rusts and divergence of the mating loci.</title>
        <authorList>
            <person name="Cuomo C.A."/>
            <person name="Bakkeren G."/>
            <person name="Szabo L."/>
            <person name="Khalil H."/>
            <person name="Joly D."/>
            <person name="Goldberg J."/>
            <person name="Young S."/>
            <person name="Zeng Q."/>
            <person name="Fellers J."/>
        </authorList>
    </citation>
    <scope>NUCLEOTIDE SEQUENCE [LARGE SCALE GENOMIC DNA]</scope>
    <source>
        <strain evidence="3">1-1 BBBD Race 1</strain>
    </source>
</reference>
<dbReference type="AlphaFoldDB" id="A0A180GY66"/>
<keyword evidence="2" id="KW-1133">Transmembrane helix</keyword>
<feature type="transmembrane region" description="Helical" evidence="2">
    <location>
        <begin position="272"/>
        <end position="292"/>
    </location>
</feature>
<feature type="region of interest" description="Disordered" evidence="1">
    <location>
        <begin position="1"/>
        <end position="77"/>
    </location>
</feature>
<reference evidence="4 5" key="3">
    <citation type="journal article" date="2017" name="G3 (Bethesda)">
        <title>Comparative analysis highlights variable genome content of wheat rusts and divergence of the mating loci.</title>
        <authorList>
            <person name="Cuomo C.A."/>
            <person name="Bakkeren G."/>
            <person name="Khalil H.B."/>
            <person name="Panwar V."/>
            <person name="Joly D."/>
            <person name="Linning R."/>
            <person name="Sakthikumar S."/>
            <person name="Song X."/>
            <person name="Adiconis X."/>
            <person name="Fan L."/>
            <person name="Goldberg J.M."/>
            <person name="Levin J.Z."/>
            <person name="Young S."/>
            <person name="Zeng Q."/>
            <person name="Anikster Y."/>
            <person name="Bruce M."/>
            <person name="Wang M."/>
            <person name="Yin C."/>
            <person name="McCallum B."/>
            <person name="Szabo L.J."/>
            <person name="Hulbert S."/>
            <person name="Chen X."/>
            <person name="Fellers J.P."/>
        </authorList>
    </citation>
    <scope>NUCLEOTIDE SEQUENCE</scope>
    <source>
        <strain evidence="4">isolate 1-1 / race 1 (BBBD)</strain>
        <strain evidence="5">Isolate 1-1 / race 1 (BBBD)</strain>
    </source>
</reference>
<feature type="compositionally biased region" description="Basic and acidic residues" evidence="1">
    <location>
        <begin position="462"/>
        <end position="490"/>
    </location>
</feature>
<dbReference type="EMBL" id="ADAS02000013">
    <property type="protein sequence ID" value="OAV97464.1"/>
    <property type="molecule type" value="Genomic_DNA"/>
</dbReference>
<feature type="compositionally biased region" description="Basic and acidic residues" evidence="1">
    <location>
        <begin position="1"/>
        <end position="10"/>
    </location>
</feature>
<feature type="transmembrane region" description="Helical" evidence="2">
    <location>
        <begin position="555"/>
        <end position="575"/>
    </location>
</feature>
<keyword evidence="5" id="KW-1185">Reference proteome</keyword>
<evidence type="ECO:0000313" key="3">
    <source>
        <dbReference type="EMBL" id="OAV97464.1"/>
    </source>
</evidence>
<dbReference type="EnsemblFungi" id="PTTG_00195-t43_1">
    <property type="protein sequence ID" value="PTTG_00195-t43_1-p1"/>
    <property type="gene ID" value="PTTG_00195"/>
</dbReference>
<feature type="transmembrane region" description="Helical" evidence="2">
    <location>
        <begin position="313"/>
        <end position="330"/>
    </location>
</feature>
<feature type="compositionally biased region" description="Basic residues" evidence="1">
    <location>
        <begin position="65"/>
        <end position="74"/>
    </location>
</feature>
<evidence type="ECO:0000256" key="2">
    <source>
        <dbReference type="SAM" id="Phobius"/>
    </source>
</evidence>
<keyword evidence="2" id="KW-0472">Membrane</keyword>
<accession>A0A180GY66</accession>
<feature type="transmembrane region" description="Helical" evidence="2">
    <location>
        <begin position="102"/>
        <end position="121"/>
    </location>
</feature>
<feature type="compositionally biased region" description="Low complexity" evidence="1">
    <location>
        <begin position="47"/>
        <end position="59"/>
    </location>
</feature>
<organism evidence="3">
    <name type="scientific">Puccinia triticina (isolate 1-1 / race 1 (BBBD))</name>
    <name type="common">Brown leaf rust fungus</name>
    <dbReference type="NCBI Taxonomy" id="630390"/>
    <lineage>
        <taxon>Eukaryota</taxon>
        <taxon>Fungi</taxon>
        <taxon>Dikarya</taxon>
        <taxon>Basidiomycota</taxon>
        <taxon>Pucciniomycotina</taxon>
        <taxon>Pucciniomycetes</taxon>
        <taxon>Pucciniales</taxon>
        <taxon>Pucciniaceae</taxon>
        <taxon>Puccinia</taxon>
    </lineage>
</organism>